<dbReference type="OrthoDB" id="449091at2759"/>
<proteinExistence type="predicted"/>
<dbReference type="eggNOG" id="ENOG502QS8J">
    <property type="taxonomic scope" value="Eukaryota"/>
</dbReference>
<dbReference type="OMA" id="HAREQHF"/>
<evidence type="ECO:0000256" key="1">
    <source>
        <dbReference type="SAM" id="SignalP"/>
    </source>
</evidence>
<dbReference type="AlphaFoldDB" id="C4JML4"/>
<name>C4JML4_UNCRE</name>
<evidence type="ECO:0000313" key="3">
    <source>
        <dbReference type="Proteomes" id="UP000002058"/>
    </source>
</evidence>
<keyword evidence="3" id="KW-1185">Reference proteome</keyword>
<dbReference type="InterPro" id="IPR029058">
    <property type="entry name" value="AB_hydrolase_fold"/>
</dbReference>
<dbReference type="HOGENOM" id="CLU_014627_1_0_1"/>
<dbReference type="RefSeq" id="XP_002544555.1">
    <property type="nucleotide sequence ID" value="XM_002544509.1"/>
</dbReference>
<evidence type="ECO:0008006" key="4">
    <source>
        <dbReference type="Google" id="ProtNLM"/>
    </source>
</evidence>
<dbReference type="KEGG" id="ure:UREG_04072"/>
<dbReference type="Proteomes" id="UP000002058">
    <property type="component" value="Unassembled WGS sequence"/>
</dbReference>
<reference evidence="3" key="1">
    <citation type="journal article" date="2009" name="Genome Res.">
        <title>Comparative genomic analyses of the human fungal pathogens Coccidioides and their relatives.</title>
        <authorList>
            <person name="Sharpton T.J."/>
            <person name="Stajich J.E."/>
            <person name="Rounsley S.D."/>
            <person name="Gardner M.J."/>
            <person name="Wortman J.R."/>
            <person name="Jordar V.S."/>
            <person name="Maiti R."/>
            <person name="Kodira C.D."/>
            <person name="Neafsey D.E."/>
            <person name="Zeng Q."/>
            <person name="Hung C.-Y."/>
            <person name="McMahan C."/>
            <person name="Muszewska A."/>
            <person name="Grynberg M."/>
            <person name="Mandel M.A."/>
            <person name="Kellner E.M."/>
            <person name="Barker B.M."/>
            <person name="Galgiani J.N."/>
            <person name="Orbach M.J."/>
            <person name="Kirkland T.N."/>
            <person name="Cole G.T."/>
            <person name="Henn M.R."/>
            <person name="Birren B.W."/>
            <person name="Taylor J.W."/>
        </authorList>
    </citation>
    <scope>NUCLEOTIDE SEQUENCE [LARGE SCALE GENOMIC DNA]</scope>
    <source>
        <strain evidence="3">UAMH 1704</strain>
    </source>
</reference>
<dbReference type="STRING" id="336963.C4JML4"/>
<feature type="signal peptide" evidence="1">
    <location>
        <begin position="1"/>
        <end position="21"/>
    </location>
</feature>
<dbReference type="Gene3D" id="3.40.50.1820">
    <property type="entry name" value="alpha/beta hydrolase"/>
    <property type="match status" value="1"/>
</dbReference>
<dbReference type="GeneID" id="8444775"/>
<protein>
    <recommendedName>
        <fullName evidence="4">Peptidase S9 prolyl oligopeptidase catalytic domain-containing protein</fullName>
    </recommendedName>
</protein>
<sequence>MAGTSLLALFFFLALFKPLLPTAQLAKQFSSPLHDQWNMPTLSLSQEWHILGPFEIGTRDRSDPDLLLPLHPEAVWGADPLEAHGGFRAMQYAPEATFPTAIGDAGLCRWTVLLTGDRIATDGFTKATLRFGFPKVNWTFRRSIYGWSGLQYQAWARGNVTVSGTGPVTSAIYTDGILEFRVDGQLYFGGDFYSYRRAPLILDLEPGIHTLELRFFYDIRALGGSDNPQINSTVELKQISSRLNIDRASVLIPDVVEGKLASPYVSVNAQNGMNKVVRVVWLKPVGENKAHFDLALLDDSITIAPYQYRPLAFKLGFSGRIPAQLSFEIGYEIGLEGQIQIAELVVDVKHRSMSEAQKFTFLHPSGIVSYAILRPPLNTSCHTGEKRNLPLVIGLHGAGLEADGDIVRHMLDGVYGLCAWILFPTGVTSWSGDDWHTWGFADVQAAVSGIRDWTKAMSWKGAGISLSEWVVVGHSNGDYVPFTIWRDADASLTAVLESARRNFKHELLTKNFAGIPIFQQHGAKDDNVPAYHSRLMHQLTWEDGLTSHYLEIPQAGHWFDGVLTTDPLTEFYRHYTEDILHDTLPNNFSIVIPSSMDMGSKGGILVDQLWTPDIYGRIKVTRDKEEHTWRIKTRNIRRFHIKTKGVRCAHPTKISLDGSELVFTSSNDDDIAWYVQNAAGYWAISRDDGWRGLSERYGRQLGAMDAILRTQGHLTIISRSIVGDTVALQISRNLFQYFAADCELITAVSTLPVSGSGSNSTLGNTIVVAIGDKLDHPQLPTFPISVSNKGLKLNKPSRTAVEYEPEPGLGAVFLRPLAGERLELVIWGADLEGLQQAARLVPTLTGAGQPDFVVLSPSCRWKGGGGVYAAGFFDFSWQISSGSYLS</sequence>
<dbReference type="InParanoid" id="C4JML4"/>
<dbReference type="VEuPathDB" id="FungiDB:UREG_04072"/>
<accession>C4JML4</accession>
<dbReference type="SUPFAM" id="SSF53474">
    <property type="entry name" value="alpha/beta-Hydrolases"/>
    <property type="match status" value="1"/>
</dbReference>
<evidence type="ECO:0000313" key="2">
    <source>
        <dbReference type="EMBL" id="EEP79226.1"/>
    </source>
</evidence>
<gene>
    <name evidence="2" type="ORF">UREG_04072</name>
</gene>
<dbReference type="EMBL" id="CH476616">
    <property type="protein sequence ID" value="EEP79226.1"/>
    <property type="molecule type" value="Genomic_DNA"/>
</dbReference>
<feature type="chain" id="PRO_5002937941" description="Peptidase S9 prolyl oligopeptidase catalytic domain-containing protein" evidence="1">
    <location>
        <begin position="22"/>
        <end position="886"/>
    </location>
</feature>
<organism evidence="2 3">
    <name type="scientific">Uncinocarpus reesii (strain UAMH 1704)</name>
    <dbReference type="NCBI Taxonomy" id="336963"/>
    <lineage>
        <taxon>Eukaryota</taxon>
        <taxon>Fungi</taxon>
        <taxon>Dikarya</taxon>
        <taxon>Ascomycota</taxon>
        <taxon>Pezizomycotina</taxon>
        <taxon>Eurotiomycetes</taxon>
        <taxon>Eurotiomycetidae</taxon>
        <taxon>Onygenales</taxon>
        <taxon>Onygenaceae</taxon>
        <taxon>Uncinocarpus</taxon>
    </lineage>
</organism>
<keyword evidence="1" id="KW-0732">Signal</keyword>